<evidence type="ECO:0000313" key="2">
    <source>
        <dbReference type="EMBL" id="KAL3516337.1"/>
    </source>
</evidence>
<gene>
    <name evidence="2" type="ORF">ACH5RR_023239</name>
</gene>
<feature type="compositionally biased region" description="Polar residues" evidence="1">
    <location>
        <begin position="63"/>
        <end position="77"/>
    </location>
</feature>
<sequence>MVEEMSDEQSKQPSPWRSILKCIKPLGARVSVFDRKGTSTQENDGLFSTSSVFQRIQRDGLPNQENSSVSGRLNSSKLQDDQNDSGLHPSVFHRLRKSKDYESKPEGSSQKSVFERIRGKNIKIDGKGLKRLRKEEDDSNKICSAMPSRMKQKTHWEI</sequence>
<name>A0ABD2ZD86_9GENT</name>
<dbReference type="Proteomes" id="UP001630127">
    <property type="component" value="Unassembled WGS sequence"/>
</dbReference>
<proteinExistence type="predicted"/>
<organism evidence="2 3">
    <name type="scientific">Cinchona calisaya</name>
    <dbReference type="NCBI Taxonomy" id="153742"/>
    <lineage>
        <taxon>Eukaryota</taxon>
        <taxon>Viridiplantae</taxon>
        <taxon>Streptophyta</taxon>
        <taxon>Embryophyta</taxon>
        <taxon>Tracheophyta</taxon>
        <taxon>Spermatophyta</taxon>
        <taxon>Magnoliopsida</taxon>
        <taxon>eudicotyledons</taxon>
        <taxon>Gunneridae</taxon>
        <taxon>Pentapetalae</taxon>
        <taxon>asterids</taxon>
        <taxon>lamiids</taxon>
        <taxon>Gentianales</taxon>
        <taxon>Rubiaceae</taxon>
        <taxon>Cinchonoideae</taxon>
        <taxon>Cinchoneae</taxon>
        <taxon>Cinchona</taxon>
    </lineage>
</organism>
<comment type="caution">
    <text evidence="2">The sequence shown here is derived from an EMBL/GenBank/DDBJ whole genome shotgun (WGS) entry which is preliminary data.</text>
</comment>
<feature type="region of interest" description="Disordered" evidence="1">
    <location>
        <begin position="35"/>
        <end position="119"/>
    </location>
</feature>
<dbReference type="EMBL" id="JBJUIK010000010">
    <property type="protein sequence ID" value="KAL3516337.1"/>
    <property type="molecule type" value="Genomic_DNA"/>
</dbReference>
<accession>A0ABD2ZD86</accession>
<keyword evidence="3" id="KW-1185">Reference proteome</keyword>
<feature type="compositionally biased region" description="Polar residues" evidence="1">
    <location>
        <begin position="38"/>
        <end position="54"/>
    </location>
</feature>
<dbReference type="AlphaFoldDB" id="A0ABD2ZD86"/>
<reference evidence="2 3" key="1">
    <citation type="submission" date="2024-11" db="EMBL/GenBank/DDBJ databases">
        <title>A near-complete genome assembly of Cinchona calisaya.</title>
        <authorList>
            <person name="Lian D.C."/>
            <person name="Zhao X.W."/>
            <person name="Wei L."/>
        </authorList>
    </citation>
    <scope>NUCLEOTIDE SEQUENCE [LARGE SCALE GENOMIC DNA]</scope>
    <source>
        <tissue evidence="2">Nenye</tissue>
    </source>
</reference>
<protein>
    <submittedName>
        <fullName evidence="2">Uncharacterized protein</fullName>
    </submittedName>
</protein>
<evidence type="ECO:0000313" key="3">
    <source>
        <dbReference type="Proteomes" id="UP001630127"/>
    </source>
</evidence>
<evidence type="ECO:0000256" key="1">
    <source>
        <dbReference type="SAM" id="MobiDB-lite"/>
    </source>
</evidence>